<reference evidence="1" key="1">
    <citation type="submission" date="2023-06" db="EMBL/GenBank/DDBJ databases">
        <title>Genome-scale phylogeny and comparative genomics of the fungal order Sordariales.</title>
        <authorList>
            <consortium name="Lawrence Berkeley National Laboratory"/>
            <person name="Hensen N."/>
            <person name="Bonometti L."/>
            <person name="Westerberg I."/>
            <person name="Brannstrom I.O."/>
            <person name="Guillou S."/>
            <person name="Cros-Aarteil S."/>
            <person name="Calhoun S."/>
            <person name="Haridas S."/>
            <person name="Kuo A."/>
            <person name="Mondo S."/>
            <person name="Pangilinan J."/>
            <person name="Riley R."/>
            <person name="Labutti K."/>
            <person name="Andreopoulos B."/>
            <person name="Lipzen A."/>
            <person name="Chen C."/>
            <person name="Yanf M."/>
            <person name="Daum C."/>
            <person name="Ng V."/>
            <person name="Clum A."/>
            <person name="Steindorff A."/>
            <person name="Ohm R."/>
            <person name="Martin F."/>
            <person name="Silar P."/>
            <person name="Natvig D."/>
            <person name="Lalanne C."/>
            <person name="Gautier V."/>
            <person name="Ament-Velasquez S.L."/>
            <person name="Kruys A."/>
            <person name="Hutchinson M.I."/>
            <person name="Powell A.J."/>
            <person name="Barry K."/>
            <person name="Miller A.N."/>
            <person name="Grigoriev I.V."/>
            <person name="Debuchy R."/>
            <person name="Gladieux P."/>
            <person name="Thoren M.H."/>
            <person name="Johannesson H."/>
        </authorList>
    </citation>
    <scope>NUCLEOTIDE SEQUENCE</scope>
    <source>
        <strain evidence="1">CBS 540.89</strain>
    </source>
</reference>
<organism evidence="1 2">
    <name type="scientific">Apiosordaria backusii</name>
    <dbReference type="NCBI Taxonomy" id="314023"/>
    <lineage>
        <taxon>Eukaryota</taxon>
        <taxon>Fungi</taxon>
        <taxon>Dikarya</taxon>
        <taxon>Ascomycota</taxon>
        <taxon>Pezizomycotina</taxon>
        <taxon>Sordariomycetes</taxon>
        <taxon>Sordariomycetidae</taxon>
        <taxon>Sordariales</taxon>
        <taxon>Lasiosphaeriaceae</taxon>
        <taxon>Apiosordaria</taxon>
    </lineage>
</organism>
<gene>
    <name evidence="1" type="ORF">B0T21DRAFT_348218</name>
</gene>
<keyword evidence="2" id="KW-1185">Reference proteome</keyword>
<protein>
    <submittedName>
        <fullName evidence="1">Uncharacterized protein</fullName>
    </submittedName>
</protein>
<sequence length="281" mass="30688">MTPGRVRSTLLSCLPGWTFLMEPEIYHTNGERSHGSLAGRGHNSSNRLRIGGVVDVSAGLANDTGLDTGRSEGFSKRPMVQDLIPCTRLPIVLPSNLNRAQAESADWSGEGLRVWAAWPDVKTLPIHRVGFWQHEMAPATVVCPNGPRHQANQRHNLPADGFLQTLVPPAQVPRSGRSTAMDMMGICHFEVLGEQTGVDSLTCPREASAQWCAFGVRRGAVRWMMLSRTESYWCLFLPSSFGAILRPLIQQGGLNMAKKQSMTINFNGPIVQRHLGPSGGA</sequence>
<proteinExistence type="predicted"/>
<dbReference type="AlphaFoldDB" id="A0AA40EG05"/>
<dbReference type="EMBL" id="JAUKTV010000006">
    <property type="protein sequence ID" value="KAK0736116.1"/>
    <property type="molecule type" value="Genomic_DNA"/>
</dbReference>
<evidence type="ECO:0000313" key="1">
    <source>
        <dbReference type="EMBL" id="KAK0736116.1"/>
    </source>
</evidence>
<name>A0AA40EG05_9PEZI</name>
<evidence type="ECO:0000313" key="2">
    <source>
        <dbReference type="Proteomes" id="UP001172159"/>
    </source>
</evidence>
<comment type="caution">
    <text evidence="1">The sequence shown here is derived from an EMBL/GenBank/DDBJ whole genome shotgun (WGS) entry which is preliminary data.</text>
</comment>
<dbReference type="Proteomes" id="UP001172159">
    <property type="component" value="Unassembled WGS sequence"/>
</dbReference>
<accession>A0AA40EG05</accession>